<dbReference type="AlphaFoldDB" id="A0A2S0QAS3"/>
<dbReference type="EMBL" id="CP020114">
    <property type="protein sequence ID" value="AVZ31467.1"/>
    <property type="molecule type" value="Genomic_DNA"/>
</dbReference>
<dbReference type="Pfam" id="PF08852">
    <property type="entry name" value="DUF1822"/>
    <property type="match status" value="1"/>
</dbReference>
<dbReference type="KEGG" id="nsp:BMF81_04225"/>
<organism evidence="1 2">
    <name type="scientific">Nodularia spumigena UHCC 0039</name>
    <dbReference type="NCBI Taxonomy" id="1914872"/>
    <lineage>
        <taxon>Bacteria</taxon>
        <taxon>Bacillati</taxon>
        <taxon>Cyanobacteriota</taxon>
        <taxon>Cyanophyceae</taxon>
        <taxon>Nostocales</taxon>
        <taxon>Nodulariaceae</taxon>
        <taxon>Nodularia</taxon>
    </lineage>
</organism>
<protein>
    <recommendedName>
        <fullName evidence="3">DUF1822 family protein</fullName>
    </recommendedName>
</protein>
<reference evidence="1 2" key="1">
    <citation type="submission" date="2017-03" db="EMBL/GenBank/DDBJ databases">
        <title>Comparative genomics of the toxic Baltic Sea cyanobacteria Nodularia spumigena UHCC 0039 and its response on varying salinity.</title>
        <authorList>
            <person name="Teikari J.E."/>
        </authorList>
    </citation>
    <scope>NUCLEOTIDE SEQUENCE [LARGE SCALE GENOMIC DNA]</scope>
    <source>
        <strain evidence="1 2">UHCC 0039</strain>
    </source>
</reference>
<accession>A0A2S0QAS3</accession>
<evidence type="ECO:0008006" key="3">
    <source>
        <dbReference type="Google" id="ProtNLM"/>
    </source>
</evidence>
<evidence type="ECO:0000313" key="2">
    <source>
        <dbReference type="Proteomes" id="UP000244056"/>
    </source>
</evidence>
<name>A0A2S0QAS3_NODSP</name>
<sequence length="312" mass="35345">MNSTKSNLPIILIDVAVHRLAEKFASQQATPDKLKRVYFNTLAVYAVNEYLKRLDIPANLERSDSWNAVLYSLFDVAELTLENIDKKIECRPVFPGKTTFKLPLEGAENLIGYVVVQLNETLTQAEILGFLPINSISKNPVKQIAISDLKSIDVLIDHIYDAQEAISGQKLINIIHRVQQAFQDVLEEPTLSYAHRSSSELRELSENHQDSENHLVVEIDLGLQKLLLIVEMAFKDEQRKLIRLQLESINTSELPPLQLFIIEESGEIFPHEIESENPTHLQVKTFNGRVGEHFSIKIVLGDVIVTENFIVA</sequence>
<dbReference type="InterPro" id="IPR014951">
    <property type="entry name" value="DUF1822"/>
</dbReference>
<evidence type="ECO:0000313" key="1">
    <source>
        <dbReference type="EMBL" id="AVZ31467.1"/>
    </source>
</evidence>
<dbReference type="GeneID" id="78019446"/>
<proteinExistence type="predicted"/>
<dbReference type="Proteomes" id="UP000244056">
    <property type="component" value="Chromosome"/>
</dbReference>
<dbReference type="RefSeq" id="WP_006197316.1">
    <property type="nucleotide sequence ID" value="NZ_CAWNZE010000001.1"/>
</dbReference>
<gene>
    <name evidence="1" type="ORF">BMF81_04225</name>
</gene>